<feature type="compositionally biased region" description="Polar residues" evidence="1">
    <location>
        <begin position="183"/>
        <end position="200"/>
    </location>
</feature>
<gene>
    <name evidence="2" type="ORF">Tco_0770487</name>
</gene>
<proteinExistence type="predicted"/>
<dbReference type="EMBL" id="BQNB010011229">
    <property type="protein sequence ID" value="GJS87851.1"/>
    <property type="molecule type" value="Genomic_DNA"/>
</dbReference>
<accession>A0ABQ4ZEC0</accession>
<feature type="compositionally biased region" description="Polar residues" evidence="1">
    <location>
        <begin position="87"/>
        <end position="97"/>
    </location>
</feature>
<reference evidence="2" key="1">
    <citation type="journal article" date="2022" name="Int. J. Mol. Sci.">
        <title>Draft Genome of Tanacetum Coccineum: Genomic Comparison of Closely Related Tanacetum-Family Plants.</title>
        <authorList>
            <person name="Yamashiro T."/>
            <person name="Shiraishi A."/>
            <person name="Nakayama K."/>
            <person name="Satake H."/>
        </authorList>
    </citation>
    <scope>NUCLEOTIDE SEQUENCE</scope>
</reference>
<keyword evidence="3" id="KW-1185">Reference proteome</keyword>
<comment type="caution">
    <text evidence="2">The sequence shown here is derived from an EMBL/GenBank/DDBJ whole genome shotgun (WGS) entry which is preliminary data.</text>
</comment>
<sequence>MEEASDLLEDSWFFGNLLDTKPRSISRCYSDLASSSCSPIQSYPHPPLRSTQEHVLKNEDKNSGFKSRKQPPITPSLTRTPSLPTFLINNPNPSPNYQEKAIMKNERKSSHVSSRKQPPFAPPSLTRRPSLPNSIEPKSFLTKDPNPIHDLSRTSSKSTPLSDLEDDDDQEREFSLGRLIRQASMNSSHTSTPPKQTSKAAVTENMQKRPELYQEKINDVRKMDRNRSKSTKNKNGGAPLIPGGLVDKNSSEDMKAHIKFWARAVASNVRQESEVVVQVRWVAAAGSRWDGFSQRWWWWWFSCWWWQVMVSPGVVRVHGGNVVRVSLTRNGIGLADVVVEAGDDILVLVCLIRLASSGPYQHGTGLSSGPSCFICLVGPDAYCDNTVQAQRPGKPIIRHQVDSINVDQKSILIDSPVFSLNIIRFVPTRCINISLASSHVTKSMLAL</sequence>
<protein>
    <submittedName>
        <fullName evidence="2">Uncharacterized protein</fullName>
    </submittedName>
</protein>
<evidence type="ECO:0000256" key="1">
    <source>
        <dbReference type="SAM" id="MobiDB-lite"/>
    </source>
</evidence>
<evidence type="ECO:0000313" key="2">
    <source>
        <dbReference type="EMBL" id="GJS87851.1"/>
    </source>
</evidence>
<feature type="region of interest" description="Disordered" evidence="1">
    <location>
        <begin position="34"/>
        <end position="209"/>
    </location>
</feature>
<feature type="region of interest" description="Disordered" evidence="1">
    <location>
        <begin position="222"/>
        <end position="246"/>
    </location>
</feature>
<feature type="compositionally biased region" description="Basic and acidic residues" evidence="1">
    <location>
        <begin position="51"/>
        <end position="63"/>
    </location>
</feature>
<reference evidence="2" key="2">
    <citation type="submission" date="2022-01" db="EMBL/GenBank/DDBJ databases">
        <authorList>
            <person name="Yamashiro T."/>
            <person name="Shiraishi A."/>
            <person name="Satake H."/>
            <person name="Nakayama K."/>
        </authorList>
    </citation>
    <scope>NUCLEOTIDE SEQUENCE</scope>
</reference>
<dbReference type="PANTHER" id="PTHR33785:SF5">
    <property type="entry name" value="SERINE_ARGININE REPETITIVE MATRIX PROTEIN"/>
    <property type="match status" value="1"/>
</dbReference>
<evidence type="ECO:0000313" key="3">
    <source>
        <dbReference type="Proteomes" id="UP001151760"/>
    </source>
</evidence>
<name>A0ABQ4ZEC0_9ASTR</name>
<dbReference type="Proteomes" id="UP001151760">
    <property type="component" value="Unassembled WGS sequence"/>
</dbReference>
<organism evidence="2 3">
    <name type="scientific">Tanacetum coccineum</name>
    <dbReference type="NCBI Taxonomy" id="301880"/>
    <lineage>
        <taxon>Eukaryota</taxon>
        <taxon>Viridiplantae</taxon>
        <taxon>Streptophyta</taxon>
        <taxon>Embryophyta</taxon>
        <taxon>Tracheophyta</taxon>
        <taxon>Spermatophyta</taxon>
        <taxon>Magnoliopsida</taxon>
        <taxon>eudicotyledons</taxon>
        <taxon>Gunneridae</taxon>
        <taxon>Pentapetalae</taxon>
        <taxon>asterids</taxon>
        <taxon>campanulids</taxon>
        <taxon>Asterales</taxon>
        <taxon>Asteraceae</taxon>
        <taxon>Asteroideae</taxon>
        <taxon>Anthemideae</taxon>
        <taxon>Anthemidinae</taxon>
        <taxon>Tanacetum</taxon>
    </lineage>
</organism>
<feature type="compositionally biased region" description="Low complexity" evidence="1">
    <location>
        <begin position="75"/>
        <end position="85"/>
    </location>
</feature>
<dbReference type="PANTHER" id="PTHR33785">
    <property type="entry name" value="OS06G0550800 PROTEIN"/>
    <property type="match status" value="1"/>
</dbReference>